<evidence type="ECO:0000256" key="1">
    <source>
        <dbReference type="SAM" id="MobiDB-lite"/>
    </source>
</evidence>
<gene>
    <name evidence="2" type="ORF">C2845_PM08G17160</name>
</gene>
<evidence type="ECO:0000313" key="3">
    <source>
        <dbReference type="Proteomes" id="UP000275267"/>
    </source>
</evidence>
<sequence>MDPECPSGPFGKRGMMVSNVEPPLPPPRQTSREFLGDVLLFHPLPQLEPGTTNFIHGTLAGLWLEMEEVAEEVKVRFYPQEGFTEMNKDRMWRIELGLR</sequence>
<protein>
    <submittedName>
        <fullName evidence="2">Uncharacterized protein</fullName>
    </submittedName>
</protein>
<proteinExistence type="predicted"/>
<feature type="region of interest" description="Disordered" evidence="1">
    <location>
        <begin position="1"/>
        <end position="29"/>
    </location>
</feature>
<reference evidence="3" key="1">
    <citation type="journal article" date="2019" name="Nat. Commun.">
        <title>The genome of broomcorn millet.</title>
        <authorList>
            <person name="Zou C."/>
            <person name="Miki D."/>
            <person name="Li D."/>
            <person name="Tang Q."/>
            <person name="Xiao L."/>
            <person name="Rajput S."/>
            <person name="Deng P."/>
            <person name="Jia W."/>
            <person name="Huang R."/>
            <person name="Zhang M."/>
            <person name="Sun Y."/>
            <person name="Hu J."/>
            <person name="Fu X."/>
            <person name="Schnable P.S."/>
            <person name="Li F."/>
            <person name="Zhang H."/>
            <person name="Feng B."/>
            <person name="Zhu X."/>
            <person name="Liu R."/>
            <person name="Schnable J.C."/>
            <person name="Zhu J.-K."/>
            <person name="Zhang H."/>
        </authorList>
    </citation>
    <scope>NUCLEOTIDE SEQUENCE [LARGE SCALE GENOMIC DNA]</scope>
</reference>
<organism evidence="2 3">
    <name type="scientific">Panicum miliaceum</name>
    <name type="common">Proso millet</name>
    <name type="synonym">Broomcorn millet</name>
    <dbReference type="NCBI Taxonomy" id="4540"/>
    <lineage>
        <taxon>Eukaryota</taxon>
        <taxon>Viridiplantae</taxon>
        <taxon>Streptophyta</taxon>
        <taxon>Embryophyta</taxon>
        <taxon>Tracheophyta</taxon>
        <taxon>Spermatophyta</taxon>
        <taxon>Magnoliopsida</taxon>
        <taxon>Liliopsida</taxon>
        <taxon>Poales</taxon>
        <taxon>Poaceae</taxon>
        <taxon>PACMAD clade</taxon>
        <taxon>Panicoideae</taxon>
        <taxon>Panicodae</taxon>
        <taxon>Paniceae</taxon>
        <taxon>Panicinae</taxon>
        <taxon>Panicum</taxon>
        <taxon>Panicum sect. Panicum</taxon>
    </lineage>
</organism>
<dbReference type="Proteomes" id="UP000275267">
    <property type="component" value="Unassembled WGS sequence"/>
</dbReference>
<evidence type="ECO:0000313" key="2">
    <source>
        <dbReference type="EMBL" id="RLM94206.1"/>
    </source>
</evidence>
<dbReference type="EMBL" id="PQIB02000010">
    <property type="protein sequence ID" value="RLM94206.1"/>
    <property type="molecule type" value="Genomic_DNA"/>
</dbReference>
<accession>A0A3L6R531</accession>
<dbReference type="AlphaFoldDB" id="A0A3L6R531"/>
<keyword evidence="3" id="KW-1185">Reference proteome</keyword>
<comment type="caution">
    <text evidence="2">The sequence shown here is derived from an EMBL/GenBank/DDBJ whole genome shotgun (WGS) entry which is preliminary data.</text>
</comment>
<name>A0A3L6R531_PANMI</name>